<dbReference type="PANTHER" id="PTHR11048:SF28">
    <property type="entry name" value="4-HYDROXYBENZOATE POLYPRENYLTRANSFERASE, MITOCHONDRIAL"/>
    <property type="match status" value="1"/>
</dbReference>
<comment type="caution">
    <text evidence="11">The sequence shown here is derived from an EMBL/GenBank/DDBJ whole genome shotgun (WGS) entry which is preliminary data.</text>
</comment>
<dbReference type="PROSITE" id="PS00943">
    <property type="entry name" value="UBIA"/>
    <property type="match status" value="1"/>
</dbReference>
<evidence type="ECO:0000313" key="11">
    <source>
        <dbReference type="EMBL" id="KAK3935421.1"/>
    </source>
</evidence>
<evidence type="ECO:0000256" key="5">
    <source>
        <dbReference type="ARBA" id="ARBA00022679"/>
    </source>
</evidence>
<protein>
    <submittedName>
        <fullName evidence="11">UbiA prenyltransferase family-domain-containing protein</fullName>
    </submittedName>
</protein>
<keyword evidence="7 10" id="KW-1133">Transmembrane helix</keyword>
<feature type="transmembrane region" description="Helical" evidence="10">
    <location>
        <begin position="119"/>
        <end position="141"/>
    </location>
</feature>
<dbReference type="InterPro" id="IPR030470">
    <property type="entry name" value="UbiA_prenylTrfase_CS"/>
</dbReference>
<evidence type="ECO:0000313" key="12">
    <source>
        <dbReference type="Proteomes" id="UP001303473"/>
    </source>
</evidence>
<keyword evidence="8 10" id="KW-0472">Membrane</keyword>
<proteinExistence type="inferred from homology"/>
<dbReference type="GO" id="GO:0006744">
    <property type="term" value="P:ubiquinone biosynthetic process"/>
    <property type="evidence" value="ECO:0007669"/>
    <property type="project" value="TreeGrafter"/>
</dbReference>
<dbReference type="Pfam" id="PF01040">
    <property type="entry name" value="UbiA"/>
    <property type="match status" value="1"/>
</dbReference>
<evidence type="ECO:0000256" key="10">
    <source>
        <dbReference type="SAM" id="Phobius"/>
    </source>
</evidence>
<sequence length="215" mass="22895">MAADARKRKSQPSPPSSSHIDESLAQQYGGGHAGGWVERLPSSWIPYVQLARLSPPAALFLIFIQQRAPATDVLQACLVMFVGSFFASNAAHAWNDLVDADLDSSVARTKMRPIPRGAIPARGAFVFAVSQAVAAAGMIGFMPGGSAPYAVPSIVATAYYPLAKRQTHLAQLVLGFCLAHGMLMGSCAIGVWPYPLPVLPRGFPYGLPYLNTRSI</sequence>
<dbReference type="PANTHER" id="PTHR11048">
    <property type="entry name" value="PRENYLTRANSFERASES"/>
    <property type="match status" value="1"/>
</dbReference>
<evidence type="ECO:0000256" key="9">
    <source>
        <dbReference type="SAM" id="MobiDB-lite"/>
    </source>
</evidence>
<organism evidence="11 12">
    <name type="scientific">Diplogelasinospora grovesii</name>
    <dbReference type="NCBI Taxonomy" id="303347"/>
    <lineage>
        <taxon>Eukaryota</taxon>
        <taxon>Fungi</taxon>
        <taxon>Dikarya</taxon>
        <taxon>Ascomycota</taxon>
        <taxon>Pezizomycotina</taxon>
        <taxon>Sordariomycetes</taxon>
        <taxon>Sordariomycetidae</taxon>
        <taxon>Sordariales</taxon>
        <taxon>Diplogelasinosporaceae</taxon>
        <taxon>Diplogelasinospora</taxon>
    </lineage>
</organism>
<evidence type="ECO:0000256" key="2">
    <source>
        <dbReference type="ARBA" id="ARBA00004141"/>
    </source>
</evidence>
<evidence type="ECO:0000256" key="1">
    <source>
        <dbReference type="ARBA" id="ARBA00001946"/>
    </source>
</evidence>
<evidence type="ECO:0000256" key="7">
    <source>
        <dbReference type="ARBA" id="ARBA00022989"/>
    </source>
</evidence>
<comment type="subcellular location">
    <subcellularLocation>
        <location evidence="2">Membrane</location>
        <topology evidence="2">Multi-pass membrane protein</topology>
    </subcellularLocation>
</comment>
<evidence type="ECO:0000256" key="8">
    <source>
        <dbReference type="ARBA" id="ARBA00023136"/>
    </source>
</evidence>
<comment type="cofactor">
    <cofactor evidence="1">
        <name>Mg(2+)</name>
        <dbReference type="ChEBI" id="CHEBI:18420"/>
    </cofactor>
</comment>
<keyword evidence="6 10" id="KW-0812">Transmembrane</keyword>
<keyword evidence="12" id="KW-1185">Reference proteome</keyword>
<feature type="region of interest" description="Disordered" evidence="9">
    <location>
        <begin position="1"/>
        <end position="22"/>
    </location>
</feature>
<dbReference type="GO" id="GO:0008412">
    <property type="term" value="F:4-hydroxybenzoate polyprenyltransferase activity"/>
    <property type="evidence" value="ECO:0007669"/>
    <property type="project" value="TreeGrafter"/>
</dbReference>
<feature type="transmembrane region" description="Helical" evidence="10">
    <location>
        <begin position="147"/>
        <end position="163"/>
    </location>
</feature>
<dbReference type="Gene3D" id="1.10.357.140">
    <property type="entry name" value="UbiA prenyltransferase"/>
    <property type="match status" value="1"/>
</dbReference>
<keyword evidence="5" id="KW-0808">Transferase</keyword>
<name>A0AAN6S0M1_9PEZI</name>
<dbReference type="AlphaFoldDB" id="A0AAN6S0M1"/>
<comment type="similarity">
    <text evidence="4">Belongs to the UbiA prenyltransferase family.</text>
</comment>
<feature type="transmembrane region" description="Helical" evidence="10">
    <location>
        <begin position="172"/>
        <end position="194"/>
    </location>
</feature>
<dbReference type="Proteomes" id="UP001303473">
    <property type="component" value="Unassembled WGS sequence"/>
</dbReference>
<gene>
    <name evidence="11" type="ORF">QBC46DRAFT_346622</name>
</gene>
<feature type="compositionally biased region" description="Basic residues" evidence="9">
    <location>
        <begin position="1"/>
        <end position="10"/>
    </location>
</feature>
<dbReference type="GO" id="GO:0005743">
    <property type="term" value="C:mitochondrial inner membrane"/>
    <property type="evidence" value="ECO:0007669"/>
    <property type="project" value="TreeGrafter"/>
</dbReference>
<comment type="pathway">
    <text evidence="3">Secondary metabolite biosynthesis; terpenoid biosynthesis.</text>
</comment>
<dbReference type="InterPro" id="IPR044878">
    <property type="entry name" value="UbiA_sf"/>
</dbReference>
<reference evidence="12" key="1">
    <citation type="journal article" date="2023" name="Mol. Phylogenet. Evol.">
        <title>Genome-scale phylogeny and comparative genomics of the fungal order Sordariales.</title>
        <authorList>
            <person name="Hensen N."/>
            <person name="Bonometti L."/>
            <person name="Westerberg I."/>
            <person name="Brannstrom I.O."/>
            <person name="Guillou S."/>
            <person name="Cros-Aarteil S."/>
            <person name="Calhoun S."/>
            <person name="Haridas S."/>
            <person name="Kuo A."/>
            <person name="Mondo S."/>
            <person name="Pangilinan J."/>
            <person name="Riley R."/>
            <person name="LaButti K."/>
            <person name="Andreopoulos B."/>
            <person name="Lipzen A."/>
            <person name="Chen C."/>
            <person name="Yan M."/>
            <person name="Daum C."/>
            <person name="Ng V."/>
            <person name="Clum A."/>
            <person name="Steindorff A."/>
            <person name="Ohm R.A."/>
            <person name="Martin F."/>
            <person name="Silar P."/>
            <person name="Natvig D.O."/>
            <person name="Lalanne C."/>
            <person name="Gautier V."/>
            <person name="Ament-Velasquez S.L."/>
            <person name="Kruys A."/>
            <person name="Hutchinson M.I."/>
            <person name="Powell A.J."/>
            <person name="Barry K."/>
            <person name="Miller A.N."/>
            <person name="Grigoriev I.V."/>
            <person name="Debuchy R."/>
            <person name="Gladieux P."/>
            <person name="Hiltunen Thoren M."/>
            <person name="Johannesson H."/>
        </authorList>
    </citation>
    <scope>NUCLEOTIDE SEQUENCE [LARGE SCALE GENOMIC DNA]</scope>
    <source>
        <strain evidence="12">CBS 340.73</strain>
    </source>
</reference>
<accession>A0AAN6S0M1</accession>
<dbReference type="InterPro" id="IPR000537">
    <property type="entry name" value="UbiA_prenyltransferase"/>
</dbReference>
<evidence type="ECO:0000256" key="6">
    <source>
        <dbReference type="ARBA" id="ARBA00022692"/>
    </source>
</evidence>
<dbReference type="EMBL" id="MU853924">
    <property type="protein sequence ID" value="KAK3935421.1"/>
    <property type="molecule type" value="Genomic_DNA"/>
</dbReference>
<evidence type="ECO:0000256" key="4">
    <source>
        <dbReference type="ARBA" id="ARBA00005985"/>
    </source>
</evidence>
<evidence type="ECO:0000256" key="3">
    <source>
        <dbReference type="ARBA" id="ARBA00004721"/>
    </source>
</evidence>
<dbReference type="InterPro" id="IPR039653">
    <property type="entry name" value="Prenyltransferase"/>
</dbReference>